<evidence type="ECO:0000256" key="2">
    <source>
        <dbReference type="SAM" id="SignalP"/>
    </source>
</evidence>
<feature type="region of interest" description="Disordered" evidence="1">
    <location>
        <begin position="40"/>
        <end position="60"/>
    </location>
</feature>
<name>A0A6M1RXQ9_9BACT</name>
<dbReference type="Proteomes" id="UP000477311">
    <property type="component" value="Unassembled WGS sequence"/>
</dbReference>
<feature type="chain" id="PRO_5027112261" evidence="2">
    <location>
        <begin position="23"/>
        <end position="202"/>
    </location>
</feature>
<reference evidence="3 4" key="1">
    <citation type="submission" date="2020-02" db="EMBL/GenBank/DDBJ databases">
        <title>Draft genome sequence of Limisphaera ngatamarikiensis NGM72.4T, a thermophilic Verrucomicrobia grouped in subdivision 3.</title>
        <authorList>
            <person name="Carere C.R."/>
            <person name="Steen J."/>
            <person name="Hugenholtz P."/>
            <person name="Stott M.B."/>
        </authorList>
    </citation>
    <scope>NUCLEOTIDE SEQUENCE [LARGE SCALE GENOMIC DNA]</scope>
    <source>
        <strain evidence="3 4">NGM72.4</strain>
    </source>
</reference>
<accession>A0A6M1RXQ9</accession>
<keyword evidence="4" id="KW-1185">Reference proteome</keyword>
<keyword evidence="2" id="KW-0732">Signal</keyword>
<sequence>MKTVLIFLTLGVLMLRVPPAAAQGAAAVIVKQRAKEVVNQSNVRQGVNTPAAPAASPADGTSPAAQAAAAAVQAAVSQVAGALTQLKGSGAVTGEKKAALVRALQAAARGPQKPAETQLNDVVEALAGCLPGAVLEETELRRLATDLYALVNSATLSADRTRQILEDVQAILQVGGVRRAQALDVVRRLERVTQSLQQPVTP</sequence>
<evidence type="ECO:0000313" key="4">
    <source>
        <dbReference type="Proteomes" id="UP000477311"/>
    </source>
</evidence>
<proteinExistence type="predicted"/>
<dbReference type="AlphaFoldDB" id="A0A6M1RXQ9"/>
<organism evidence="3 4">
    <name type="scientific">Limisphaera ngatamarikiensis</name>
    <dbReference type="NCBI Taxonomy" id="1324935"/>
    <lineage>
        <taxon>Bacteria</taxon>
        <taxon>Pseudomonadati</taxon>
        <taxon>Verrucomicrobiota</taxon>
        <taxon>Verrucomicrobiia</taxon>
        <taxon>Limisphaerales</taxon>
        <taxon>Limisphaeraceae</taxon>
        <taxon>Limisphaera</taxon>
    </lineage>
</organism>
<dbReference type="EMBL" id="JAAKYA010000082">
    <property type="protein sequence ID" value="NGO40261.1"/>
    <property type="molecule type" value="Genomic_DNA"/>
</dbReference>
<comment type="caution">
    <text evidence="3">The sequence shown here is derived from an EMBL/GenBank/DDBJ whole genome shotgun (WGS) entry which is preliminary data.</text>
</comment>
<gene>
    <name evidence="3" type="ORF">G4L39_12775</name>
</gene>
<protein>
    <submittedName>
        <fullName evidence="3">Uncharacterized protein</fullName>
    </submittedName>
</protein>
<feature type="signal peptide" evidence="2">
    <location>
        <begin position="1"/>
        <end position="22"/>
    </location>
</feature>
<evidence type="ECO:0000313" key="3">
    <source>
        <dbReference type="EMBL" id="NGO40261.1"/>
    </source>
</evidence>
<dbReference type="RefSeq" id="WP_165108665.1">
    <property type="nucleotide sequence ID" value="NZ_JAAKYA010000082.1"/>
</dbReference>
<evidence type="ECO:0000256" key="1">
    <source>
        <dbReference type="SAM" id="MobiDB-lite"/>
    </source>
</evidence>